<dbReference type="RefSeq" id="WP_227702453.1">
    <property type="nucleotide sequence ID" value="NZ_JBEAAL010000006.1"/>
</dbReference>
<evidence type="ECO:0000313" key="2">
    <source>
        <dbReference type="Proteomes" id="UP001496627"/>
    </source>
</evidence>
<evidence type="ECO:0000313" key="1">
    <source>
        <dbReference type="EMBL" id="MEQ1405532.1"/>
    </source>
</evidence>
<sequence>MGRKMNSGMSGHSPFVNRKYSGGELAFISLFFLFVSFPCGNAAAQATADDRSQKLANPPANLTRVPLQNNVDFGAGVNGHGFAYTLNIQPVMPLELTEDWNLITRTIIPIGYRDYLPGADVSGLGDVNASFFFSPKGPGPGGLIWGAGPVALLPTATDDFLGAGIFGLGSTAVGLVQQGPWTVGALANHIWSIAGPNDRPDVSVNLLPPFASHNFGGGRSVSLSVDANHDGNNEQRIVPVNFGVSQIFTLGFQAMSSQIGGRYYAGVPSDSPEWGRTTLAFLFPK</sequence>
<comment type="caution">
    <text evidence="1">The sequence shown here is derived from an EMBL/GenBank/DDBJ whole genome shotgun (WGS) entry which is preliminary data.</text>
</comment>
<accession>A0ABV0M0Z8</accession>
<gene>
    <name evidence="1" type="ORF">ABK249_11370</name>
</gene>
<keyword evidence="2" id="KW-1185">Reference proteome</keyword>
<protein>
    <submittedName>
        <fullName evidence="1">Transporter</fullName>
    </submittedName>
</protein>
<dbReference type="EMBL" id="JBEAAL010000006">
    <property type="protein sequence ID" value="MEQ1405532.1"/>
    <property type="molecule type" value="Genomic_DNA"/>
</dbReference>
<reference evidence="1 2" key="1">
    <citation type="submission" date="2024-05" db="EMBL/GenBank/DDBJ databases">
        <title>Neorhizobium sp. Rsf11, a plant growth promoting and heavy metal resistant PAH-degrader.</title>
        <authorList>
            <person name="Golubev S.N."/>
            <person name="Muratova A.Y."/>
            <person name="Markelova M.I."/>
        </authorList>
    </citation>
    <scope>NUCLEOTIDE SEQUENCE [LARGE SCALE GENOMIC DNA]</scope>
    <source>
        <strain evidence="1 2">Rsf11</strain>
    </source>
</reference>
<name>A0ABV0M0Z8_9HYPH</name>
<organism evidence="1 2">
    <name type="scientific">Neorhizobium phenanthreniclasticum</name>
    <dbReference type="NCBI Taxonomy" id="3157917"/>
    <lineage>
        <taxon>Bacteria</taxon>
        <taxon>Pseudomonadati</taxon>
        <taxon>Pseudomonadota</taxon>
        <taxon>Alphaproteobacteria</taxon>
        <taxon>Hyphomicrobiales</taxon>
        <taxon>Rhizobiaceae</taxon>
        <taxon>Rhizobium/Agrobacterium group</taxon>
        <taxon>Neorhizobium</taxon>
    </lineage>
</organism>
<dbReference type="Proteomes" id="UP001496627">
    <property type="component" value="Unassembled WGS sequence"/>
</dbReference>
<proteinExistence type="predicted"/>